<evidence type="ECO:0008006" key="10">
    <source>
        <dbReference type="Google" id="ProtNLM"/>
    </source>
</evidence>
<dbReference type="SUPFAM" id="SSF54786">
    <property type="entry name" value="YcfA/nrd intein domain"/>
    <property type="match status" value="1"/>
</dbReference>
<evidence type="ECO:0000256" key="7">
    <source>
        <dbReference type="ARBA" id="ARBA00023016"/>
    </source>
</evidence>
<dbReference type="InterPro" id="IPR038570">
    <property type="entry name" value="HicA_sf"/>
</dbReference>
<evidence type="ECO:0000256" key="1">
    <source>
        <dbReference type="ARBA" id="ARBA00006620"/>
    </source>
</evidence>
<protein>
    <recommendedName>
        <fullName evidence="10">Type II toxin-antitoxin system HicA family toxin</fullName>
    </recommendedName>
</protein>
<evidence type="ECO:0000256" key="3">
    <source>
        <dbReference type="ARBA" id="ARBA00022722"/>
    </source>
</evidence>
<dbReference type="AlphaFoldDB" id="A0A7T1F3F8"/>
<keyword evidence="2" id="KW-1277">Toxin-antitoxin system</keyword>
<evidence type="ECO:0000313" key="8">
    <source>
        <dbReference type="EMBL" id="QPM69053.1"/>
    </source>
</evidence>
<evidence type="ECO:0000256" key="5">
    <source>
        <dbReference type="ARBA" id="ARBA00022801"/>
    </source>
</evidence>
<gene>
    <name evidence="8" type="ORF">RT761_02281</name>
</gene>
<dbReference type="Pfam" id="PF07927">
    <property type="entry name" value="HicA_toxin"/>
    <property type="match status" value="1"/>
</dbReference>
<name>A0A7T1F3F8_ATRLM</name>
<dbReference type="GO" id="GO:0016787">
    <property type="term" value="F:hydrolase activity"/>
    <property type="evidence" value="ECO:0007669"/>
    <property type="project" value="UniProtKB-KW"/>
</dbReference>
<keyword evidence="7" id="KW-0346">Stress response</keyword>
<dbReference type="KEGG" id="alam:RT761_02281"/>
<evidence type="ECO:0000256" key="6">
    <source>
        <dbReference type="ARBA" id="ARBA00022884"/>
    </source>
</evidence>
<proteinExistence type="inferred from homology"/>
<accession>A0A7T1F3F8</accession>
<evidence type="ECO:0000256" key="4">
    <source>
        <dbReference type="ARBA" id="ARBA00022759"/>
    </source>
</evidence>
<sequence>MKIPRNIIGSQLATLLEVYGYKVTRQIGSHIRLTTQKNGDHHITIPLHKAIHIGTLNNILKAISDHLEIDKETLVDELFSAR</sequence>
<dbReference type="RefSeq" id="WP_218111540.1">
    <property type="nucleotide sequence ID" value="NZ_CP065383.1"/>
</dbReference>
<keyword evidence="9" id="KW-1185">Reference proteome</keyword>
<keyword evidence="5" id="KW-0378">Hydrolase</keyword>
<dbReference type="Proteomes" id="UP000594463">
    <property type="component" value="Chromosome"/>
</dbReference>
<dbReference type="Gene3D" id="3.30.920.30">
    <property type="entry name" value="Hypothetical protein"/>
    <property type="match status" value="1"/>
</dbReference>
<dbReference type="GO" id="GO:0003729">
    <property type="term" value="F:mRNA binding"/>
    <property type="evidence" value="ECO:0007669"/>
    <property type="project" value="InterPro"/>
</dbReference>
<comment type="similarity">
    <text evidence="1">Belongs to the HicA mRNA interferase family.</text>
</comment>
<evidence type="ECO:0000256" key="2">
    <source>
        <dbReference type="ARBA" id="ARBA00022649"/>
    </source>
</evidence>
<organism evidence="8 9">
    <name type="scientific">Atribacter laminatus</name>
    <dbReference type="NCBI Taxonomy" id="2847778"/>
    <lineage>
        <taxon>Bacteria</taxon>
        <taxon>Pseudomonadati</taxon>
        <taxon>Atribacterota</taxon>
        <taxon>Atribacteria</taxon>
        <taxon>Atribacterales</taxon>
        <taxon>Atribacteraceae</taxon>
        <taxon>Atribacter</taxon>
    </lineage>
</organism>
<keyword evidence="4" id="KW-0255">Endonuclease</keyword>
<keyword evidence="6" id="KW-0694">RNA-binding</keyword>
<dbReference type="EMBL" id="CP065383">
    <property type="protein sequence ID" value="QPM69053.1"/>
    <property type="molecule type" value="Genomic_DNA"/>
</dbReference>
<dbReference type="InterPro" id="IPR012933">
    <property type="entry name" value="HicA_mRNA_interferase"/>
</dbReference>
<evidence type="ECO:0000313" key="9">
    <source>
        <dbReference type="Proteomes" id="UP000594463"/>
    </source>
</evidence>
<dbReference type="GO" id="GO:0004519">
    <property type="term" value="F:endonuclease activity"/>
    <property type="evidence" value="ECO:0007669"/>
    <property type="project" value="UniProtKB-KW"/>
</dbReference>
<keyword evidence="3" id="KW-0540">Nuclease</keyword>
<reference evidence="8 9" key="1">
    <citation type="journal article" date="2021" name="Nat. Commun.">
        <title>Isolation of a member of the candidate phylum Atribacteria reveals a unique cell membrane structure.</title>
        <authorList>
            <person name="Taiki K."/>
            <person name="Nobu M.K."/>
            <person name="Kusada H."/>
            <person name="Meng X.-Y."/>
            <person name="Hosoki N."/>
            <person name="Uematsu K."/>
            <person name="Yoshioka H."/>
            <person name="Kamagata Y."/>
            <person name="Tamaki H."/>
        </authorList>
    </citation>
    <scope>NUCLEOTIDE SEQUENCE [LARGE SCALE GENOMIC DNA]</scope>
    <source>
        <strain evidence="8 9">RT761</strain>
    </source>
</reference>